<reference evidence="1 2" key="1">
    <citation type="submission" date="2020-04" db="EMBL/GenBank/DDBJ databases">
        <title>Genome sequencing of novel species.</title>
        <authorList>
            <person name="Heo J."/>
            <person name="Kim S.-J."/>
            <person name="Kim J.-S."/>
            <person name="Hong S.-B."/>
            <person name="Kwon S.-W."/>
        </authorList>
    </citation>
    <scope>NUCLEOTIDE SEQUENCE [LARGE SCALE GENOMIC DNA]</scope>
    <source>
        <strain evidence="1 2">CJU-R4</strain>
    </source>
</reference>
<protein>
    <submittedName>
        <fullName evidence="1">Uncharacterized protein</fullName>
    </submittedName>
</protein>
<evidence type="ECO:0000313" key="1">
    <source>
        <dbReference type="EMBL" id="QJD79243.1"/>
    </source>
</evidence>
<evidence type="ECO:0000313" key="2">
    <source>
        <dbReference type="Proteomes" id="UP000501128"/>
    </source>
</evidence>
<gene>
    <name evidence="1" type="ORF">HH216_13075</name>
</gene>
<organism evidence="1 2">
    <name type="scientific">Spirosoma rhododendri</name>
    <dbReference type="NCBI Taxonomy" id="2728024"/>
    <lineage>
        <taxon>Bacteria</taxon>
        <taxon>Pseudomonadati</taxon>
        <taxon>Bacteroidota</taxon>
        <taxon>Cytophagia</taxon>
        <taxon>Cytophagales</taxon>
        <taxon>Cytophagaceae</taxon>
        <taxon>Spirosoma</taxon>
    </lineage>
</organism>
<dbReference type="EMBL" id="CP051677">
    <property type="protein sequence ID" value="QJD79243.1"/>
    <property type="molecule type" value="Genomic_DNA"/>
</dbReference>
<dbReference type="Proteomes" id="UP000501128">
    <property type="component" value="Chromosome"/>
</dbReference>
<sequence>MEKDKPTKKDIPSLLLEGVKLGHRRLVEQAKREDDTLVIMRDGKIEHVRAREL</sequence>
<accession>A0A7L5DPW5</accession>
<name>A0A7L5DPW5_9BACT</name>
<dbReference type="RefSeq" id="WP_169551209.1">
    <property type="nucleotide sequence ID" value="NZ_CP051677.1"/>
</dbReference>
<keyword evidence="2" id="KW-1185">Reference proteome</keyword>
<proteinExistence type="predicted"/>
<dbReference type="KEGG" id="srho:HH216_13075"/>
<dbReference type="AlphaFoldDB" id="A0A7L5DPW5"/>